<dbReference type="RefSeq" id="WP_073338155.1">
    <property type="nucleotide sequence ID" value="NZ_FQXM01000008.1"/>
</dbReference>
<feature type="transmembrane region" description="Helical" evidence="1">
    <location>
        <begin position="38"/>
        <end position="58"/>
    </location>
</feature>
<feature type="domain" description="SHOCT" evidence="2">
    <location>
        <begin position="87"/>
        <end position="109"/>
    </location>
</feature>
<accession>A0A1M5UP45</accession>
<keyword evidence="1" id="KW-0472">Membrane</keyword>
<dbReference type="AlphaFoldDB" id="A0A1M5UP45"/>
<organism evidence="3 4">
    <name type="scientific">Clostridium grantii DSM 8605</name>
    <dbReference type="NCBI Taxonomy" id="1121316"/>
    <lineage>
        <taxon>Bacteria</taxon>
        <taxon>Bacillati</taxon>
        <taxon>Bacillota</taxon>
        <taxon>Clostridia</taxon>
        <taxon>Eubacteriales</taxon>
        <taxon>Clostridiaceae</taxon>
        <taxon>Clostridium</taxon>
    </lineage>
</organism>
<dbReference type="Proteomes" id="UP000184447">
    <property type="component" value="Unassembled WGS sequence"/>
</dbReference>
<gene>
    <name evidence="3" type="ORF">SAMN02745207_01864</name>
</gene>
<evidence type="ECO:0000256" key="1">
    <source>
        <dbReference type="SAM" id="Phobius"/>
    </source>
</evidence>
<keyword evidence="1" id="KW-1133">Transmembrane helix</keyword>
<protein>
    <submittedName>
        <fullName evidence="3">Uncharacterized membrane protein</fullName>
    </submittedName>
</protein>
<dbReference type="OrthoDB" id="5461404at2"/>
<evidence type="ECO:0000259" key="2">
    <source>
        <dbReference type="Pfam" id="PF09851"/>
    </source>
</evidence>
<dbReference type="InterPro" id="IPR018649">
    <property type="entry name" value="SHOCT"/>
</dbReference>
<keyword evidence="4" id="KW-1185">Reference proteome</keyword>
<evidence type="ECO:0000313" key="4">
    <source>
        <dbReference type="Proteomes" id="UP000184447"/>
    </source>
</evidence>
<dbReference type="Pfam" id="PF09851">
    <property type="entry name" value="SHOCT"/>
    <property type="match status" value="1"/>
</dbReference>
<name>A0A1M5UP45_9CLOT</name>
<proteinExistence type="predicted"/>
<reference evidence="3 4" key="1">
    <citation type="submission" date="2016-11" db="EMBL/GenBank/DDBJ databases">
        <authorList>
            <person name="Jaros S."/>
            <person name="Januszkiewicz K."/>
            <person name="Wedrychowicz H."/>
        </authorList>
    </citation>
    <scope>NUCLEOTIDE SEQUENCE [LARGE SCALE GENOMIC DNA]</scope>
    <source>
        <strain evidence="3 4">DSM 8605</strain>
    </source>
</reference>
<evidence type="ECO:0000313" key="3">
    <source>
        <dbReference type="EMBL" id="SHH64842.1"/>
    </source>
</evidence>
<keyword evidence="1" id="KW-0812">Transmembrane</keyword>
<sequence length="148" mass="16816">MVQTIANLSNLAARGMSGYKGNMHDIESYGPMGYRNPLFFIHGIVVAIVVIGLIIFFAKRSKKKKKQLANNADYTYSNLSNKDLAVQVLNKRYANGEIDDEEYMRRKQNLTTNFSLSVDKDNTNIENANEVEVDNTIEMDSQIEEENK</sequence>
<dbReference type="EMBL" id="FQXM01000008">
    <property type="protein sequence ID" value="SHH64842.1"/>
    <property type="molecule type" value="Genomic_DNA"/>
</dbReference>
<dbReference type="STRING" id="1121316.SAMN02745207_01864"/>